<gene>
    <name evidence="1" type="ORF">BDV36DRAFT_290629</name>
</gene>
<organism evidence="1 2">
    <name type="scientific">Aspergillus pseudocaelatus</name>
    <dbReference type="NCBI Taxonomy" id="1825620"/>
    <lineage>
        <taxon>Eukaryota</taxon>
        <taxon>Fungi</taxon>
        <taxon>Dikarya</taxon>
        <taxon>Ascomycota</taxon>
        <taxon>Pezizomycotina</taxon>
        <taxon>Eurotiomycetes</taxon>
        <taxon>Eurotiomycetidae</taxon>
        <taxon>Eurotiales</taxon>
        <taxon>Aspergillaceae</taxon>
        <taxon>Aspergillus</taxon>
        <taxon>Aspergillus subgen. Circumdati</taxon>
    </lineage>
</organism>
<reference evidence="1 2" key="1">
    <citation type="submission" date="2019-04" db="EMBL/GenBank/DDBJ databases">
        <authorList>
            <consortium name="DOE Joint Genome Institute"/>
            <person name="Mondo S."/>
            <person name="Kjaerbolling I."/>
            <person name="Vesth T."/>
            <person name="Frisvad J.C."/>
            <person name="Nybo J.L."/>
            <person name="Theobald S."/>
            <person name="Kildgaard S."/>
            <person name="Isbrandt T."/>
            <person name="Kuo A."/>
            <person name="Sato A."/>
            <person name="Lyhne E.K."/>
            <person name="Kogle M.E."/>
            <person name="Wiebenga A."/>
            <person name="Kun R.S."/>
            <person name="Lubbers R.J."/>
            <person name="Makela M.R."/>
            <person name="Barry K."/>
            <person name="Chovatia M."/>
            <person name="Clum A."/>
            <person name="Daum C."/>
            <person name="Haridas S."/>
            <person name="He G."/>
            <person name="LaButti K."/>
            <person name="Lipzen A."/>
            <person name="Riley R."/>
            <person name="Salamov A."/>
            <person name="Simmons B.A."/>
            <person name="Magnuson J.K."/>
            <person name="Henrissat B."/>
            <person name="Mortensen U.H."/>
            <person name="Larsen T.O."/>
            <person name="Devries R.P."/>
            <person name="Grigoriev I.V."/>
            <person name="Machida M."/>
            <person name="Baker S.E."/>
            <person name="Andersen M.R."/>
            <person name="Cantor M.N."/>
            <person name="Hua S.X."/>
        </authorList>
    </citation>
    <scope>NUCLEOTIDE SEQUENCE [LARGE SCALE GENOMIC DNA]</scope>
    <source>
        <strain evidence="1 2">CBS 117616</strain>
    </source>
</reference>
<proteinExistence type="predicted"/>
<accession>A0ABQ6X2U0</accession>
<keyword evidence="2" id="KW-1185">Reference proteome</keyword>
<evidence type="ECO:0000313" key="1">
    <source>
        <dbReference type="EMBL" id="KAE8423153.1"/>
    </source>
</evidence>
<sequence length="112" mass="12281">MPCAAKSFQGFALENGAAGELKQLDSPFKAVRINTVVYLPVEEVGILMFIGGEVPSVVSESNATYTSNSWNYAQVYDISAGKWFHHRTLDTVVQRRTELCAIVHHDASSTTC</sequence>
<name>A0ABQ6X2U0_9EURO</name>
<evidence type="ECO:0000313" key="2">
    <source>
        <dbReference type="Proteomes" id="UP000325395"/>
    </source>
</evidence>
<dbReference type="Proteomes" id="UP000325395">
    <property type="component" value="Unassembled WGS sequence"/>
</dbReference>
<dbReference type="EMBL" id="ML735690">
    <property type="protein sequence ID" value="KAE8423153.1"/>
    <property type="molecule type" value="Genomic_DNA"/>
</dbReference>
<protein>
    <submittedName>
        <fullName evidence="1">Uncharacterized protein</fullName>
    </submittedName>
</protein>